<organism evidence="2">
    <name type="scientific">Oryctes rhinoceros nudivirus</name>
    <dbReference type="NCBI Taxonomy" id="92521"/>
    <lineage>
        <taxon>Viruses</taxon>
        <taxon>Viruses incertae sedis</taxon>
        <taxon>Naldaviricetes</taxon>
        <taxon>Lefavirales</taxon>
        <taxon>Nudiviridae</taxon>
        <taxon>Alphanudivirus</taxon>
        <taxon>Alphanudivirus oryrhinocerotis</taxon>
    </lineage>
</organism>
<feature type="compositionally biased region" description="Low complexity" evidence="1">
    <location>
        <begin position="1"/>
        <end position="43"/>
    </location>
</feature>
<accession>A0A6B9QR33</accession>
<feature type="compositionally biased region" description="Low complexity" evidence="1">
    <location>
        <begin position="50"/>
        <end position="88"/>
    </location>
</feature>
<gene>
    <name evidence="2" type="ORF">SI_OrNV_gp114</name>
</gene>
<feature type="region of interest" description="Disordered" evidence="1">
    <location>
        <begin position="1"/>
        <end position="88"/>
    </location>
</feature>
<sequence>MDPQQQVQQYPQMPQLGQVQAPQYATPPSYQPQPQSDQQYTQTGMQVMGAVPTPQYTPTYQQPQQTQYPQQQAPIQAQPPTVQTQSQTQYPKYLSSLANASNSGSGSSKTVIEDMEQPKISMDEAFDANRKAELMRDYETFKSMTLLDDEEVLYNLYLNSPAFTTSKFKVSILCAYYKDKYSDLVAKYDSVSVYLEFVLSKIIYSSEASLKDACASRTIRLPKSGGTSDFLRMFGCKKRGAVRMDAESPATKRTKQVTHPFLKTDEYKMQPILYNIGKCSDYAIPSEFAELFAHAQYESVTRITSGNKKEIMMGLKVTFTKPIVCILVSKSVASFTFISLEHLSTFGNILSNMTSLGKLEDTFAFGAKQSMQIETVNTGRIETKTDQKFDHGFFVAIINTMQVCKLSNKTLSSKTYANVVFSLTENTLSDAELNNCQLYIKTFEAEANAKLEEYDRELEDATNATKSDSSS</sequence>
<dbReference type="EMBL" id="MN623374">
    <property type="protein sequence ID" value="QHG11346.1"/>
    <property type="molecule type" value="Genomic_DNA"/>
</dbReference>
<proteinExistence type="predicted"/>
<protein>
    <submittedName>
        <fullName evidence="2">GrBNV_gp06-like protein</fullName>
    </submittedName>
</protein>
<name>A0A6B9QR33_9VIRU</name>
<evidence type="ECO:0000313" key="2">
    <source>
        <dbReference type="EMBL" id="QHG11346.1"/>
    </source>
</evidence>
<evidence type="ECO:0000256" key="1">
    <source>
        <dbReference type="SAM" id="MobiDB-lite"/>
    </source>
</evidence>
<reference evidence="2" key="1">
    <citation type="journal article" date="2020" name="J. ISSAAS">
        <title>Complete genome sequence of Oryctes rhinoceros Nudivirus isolated from Coconut Rhinoceros Beetle in the Solomon Islands.</title>
        <authorList>
            <person name="Etebari K."/>
            <person name="Filipovic I."/>
            <person name="Rasic G."/>
            <person name="Devine G.J."/>
            <person name="Tsatsia H."/>
            <person name="Furlong M.J."/>
        </authorList>
    </citation>
    <scope>NUCLEOTIDE SEQUENCE</scope>
    <source>
        <strain evidence="2">Solomon Islands</strain>
    </source>
</reference>